<gene>
    <name evidence="3" type="ORF">XELAEV_18042754mg</name>
</gene>
<keyword evidence="2" id="KW-0732">Signal</keyword>
<dbReference type="OMA" id="PGNCEVE"/>
<evidence type="ECO:0000313" key="4">
    <source>
        <dbReference type="Proteomes" id="UP000694892"/>
    </source>
</evidence>
<reference evidence="4" key="1">
    <citation type="journal article" date="2016" name="Nature">
        <title>Genome evolution in the allotetraploid frog Xenopus laevis.</title>
        <authorList>
            <person name="Session A.M."/>
            <person name="Uno Y."/>
            <person name="Kwon T."/>
            <person name="Chapman J.A."/>
            <person name="Toyoda A."/>
            <person name="Takahashi S."/>
            <person name="Fukui A."/>
            <person name="Hikosaka A."/>
            <person name="Suzuki A."/>
            <person name="Kondo M."/>
            <person name="van Heeringen S.J."/>
            <person name="Quigley I."/>
            <person name="Heinz S."/>
            <person name="Ogino H."/>
            <person name="Ochi H."/>
            <person name="Hellsten U."/>
            <person name="Lyons J.B."/>
            <person name="Simakov O."/>
            <person name="Putnam N."/>
            <person name="Stites J."/>
            <person name="Kuroki Y."/>
            <person name="Tanaka T."/>
            <person name="Michiue T."/>
            <person name="Watanabe M."/>
            <person name="Bogdanovic O."/>
            <person name="Lister R."/>
            <person name="Georgiou G."/>
            <person name="Paranjpe S.S."/>
            <person name="van Kruijsbergen I."/>
            <person name="Shu S."/>
            <person name="Carlson J."/>
            <person name="Kinoshita T."/>
            <person name="Ohta Y."/>
            <person name="Mawaribuchi S."/>
            <person name="Jenkins J."/>
            <person name="Grimwood J."/>
            <person name="Schmutz J."/>
            <person name="Mitros T."/>
            <person name="Mozaffari S.V."/>
            <person name="Suzuki Y."/>
            <person name="Haramoto Y."/>
            <person name="Yamamoto T.S."/>
            <person name="Takagi C."/>
            <person name="Heald R."/>
            <person name="Miller K."/>
            <person name="Haudenschild C."/>
            <person name="Kitzman J."/>
            <person name="Nakayama T."/>
            <person name="Izutsu Y."/>
            <person name="Robert J."/>
            <person name="Fortriede J."/>
            <person name="Burns K."/>
            <person name="Lotay V."/>
            <person name="Karimi K."/>
            <person name="Yasuoka Y."/>
            <person name="Dichmann D.S."/>
            <person name="Flajnik M.F."/>
            <person name="Houston D.W."/>
            <person name="Shendure J."/>
            <person name="DuPasquier L."/>
            <person name="Vize P.D."/>
            <person name="Zorn A.M."/>
            <person name="Ito M."/>
            <person name="Marcotte E.M."/>
            <person name="Wallingford J.B."/>
            <person name="Ito Y."/>
            <person name="Asashima M."/>
            <person name="Ueno N."/>
            <person name="Matsuda Y."/>
            <person name="Veenstra G.J."/>
            <person name="Fujiyama A."/>
            <person name="Harland R.M."/>
            <person name="Taira M."/>
            <person name="Rokhsar D.S."/>
        </authorList>
    </citation>
    <scope>NUCLEOTIDE SEQUENCE [LARGE SCALE GENOMIC DNA]</scope>
    <source>
        <strain evidence="4">J</strain>
    </source>
</reference>
<organism evidence="3 4">
    <name type="scientific">Xenopus laevis</name>
    <name type="common">African clawed frog</name>
    <dbReference type="NCBI Taxonomy" id="8355"/>
    <lineage>
        <taxon>Eukaryota</taxon>
        <taxon>Metazoa</taxon>
        <taxon>Chordata</taxon>
        <taxon>Craniata</taxon>
        <taxon>Vertebrata</taxon>
        <taxon>Euteleostomi</taxon>
        <taxon>Amphibia</taxon>
        <taxon>Batrachia</taxon>
        <taxon>Anura</taxon>
        <taxon>Pipoidea</taxon>
        <taxon>Pipidae</taxon>
        <taxon>Xenopodinae</taxon>
        <taxon>Xenopus</taxon>
        <taxon>Xenopus</taxon>
    </lineage>
</organism>
<keyword evidence="1" id="KW-0812">Transmembrane</keyword>
<name>A0A974C4V3_XENLA</name>
<protein>
    <submittedName>
        <fullName evidence="3">Uncharacterized protein</fullName>
    </submittedName>
</protein>
<feature type="signal peptide" evidence="2">
    <location>
        <begin position="1"/>
        <end position="18"/>
    </location>
</feature>
<sequence length="77" mass="9035">MKHLVLLSLLLHFFPGNCEVEETTTIGYLSSDYYHDFEIIYHGYNSGKSIMPGYLPFATLILYFTWMLWHQAFPVGR</sequence>
<feature type="chain" id="PRO_5038023269" evidence="2">
    <location>
        <begin position="19"/>
        <end position="77"/>
    </location>
</feature>
<dbReference type="EMBL" id="CM004481">
    <property type="protein sequence ID" value="OCT66504.1"/>
    <property type="molecule type" value="Genomic_DNA"/>
</dbReference>
<keyword evidence="1" id="KW-0472">Membrane</keyword>
<dbReference type="Proteomes" id="UP000694892">
    <property type="component" value="Chromosome 8S"/>
</dbReference>
<accession>A0A974C4V3</accession>
<feature type="transmembrane region" description="Helical" evidence="1">
    <location>
        <begin position="51"/>
        <end position="69"/>
    </location>
</feature>
<proteinExistence type="predicted"/>
<keyword evidence="1" id="KW-1133">Transmembrane helix</keyword>
<evidence type="ECO:0000313" key="3">
    <source>
        <dbReference type="EMBL" id="OCT66504.1"/>
    </source>
</evidence>
<evidence type="ECO:0000256" key="1">
    <source>
        <dbReference type="SAM" id="Phobius"/>
    </source>
</evidence>
<dbReference type="AlphaFoldDB" id="A0A974C4V3"/>
<evidence type="ECO:0000256" key="2">
    <source>
        <dbReference type="SAM" id="SignalP"/>
    </source>
</evidence>